<accession>A0A8X9AC58</accession>
<dbReference type="SMART" id="SM01054">
    <property type="entry name" value="CaM_binding"/>
    <property type="match status" value="1"/>
</dbReference>
<feature type="region of interest" description="Disordered" evidence="1">
    <location>
        <begin position="228"/>
        <end position="262"/>
    </location>
</feature>
<evidence type="ECO:0000256" key="1">
    <source>
        <dbReference type="SAM" id="MobiDB-lite"/>
    </source>
</evidence>
<protein>
    <recommendedName>
        <fullName evidence="2">Calmodulin-binding domain-containing protein</fullName>
    </recommendedName>
</protein>
<dbReference type="Pfam" id="PF07839">
    <property type="entry name" value="CaM_binding"/>
    <property type="match status" value="1"/>
</dbReference>
<dbReference type="GO" id="GO:0005516">
    <property type="term" value="F:calmodulin binding"/>
    <property type="evidence" value="ECO:0007669"/>
    <property type="project" value="InterPro"/>
</dbReference>
<dbReference type="PANTHER" id="PTHR33923:SF2">
    <property type="entry name" value="CALMODULIN-BINDING PROTEIN-RELATED"/>
    <property type="match status" value="1"/>
</dbReference>
<name>A0A8X9AC58_SALSN</name>
<feature type="compositionally biased region" description="Low complexity" evidence="1">
    <location>
        <begin position="228"/>
        <end position="243"/>
    </location>
</feature>
<dbReference type="Proteomes" id="UP000298416">
    <property type="component" value="Unassembled WGS sequence"/>
</dbReference>
<evidence type="ECO:0000313" key="3">
    <source>
        <dbReference type="EMBL" id="KAG6436812.1"/>
    </source>
</evidence>
<dbReference type="AlphaFoldDB" id="A0A8X9AC58"/>
<comment type="caution">
    <text evidence="3">The sequence shown here is derived from an EMBL/GenBank/DDBJ whole genome shotgun (WGS) entry which is preliminary data.</text>
</comment>
<dbReference type="EMBL" id="PNBA02000001">
    <property type="protein sequence ID" value="KAG6436812.1"/>
    <property type="molecule type" value="Genomic_DNA"/>
</dbReference>
<dbReference type="PANTHER" id="PTHR33923">
    <property type="entry name" value="CALMODULIN-BINDING PROTEIN-RELATED"/>
    <property type="match status" value="1"/>
</dbReference>
<reference evidence="3" key="2">
    <citation type="submission" date="2020-08" db="EMBL/GenBank/DDBJ databases">
        <title>Plant Genome Project.</title>
        <authorList>
            <person name="Zhang R.-G."/>
        </authorList>
    </citation>
    <scope>NUCLEOTIDE SEQUENCE</scope>
    <source>
        <strain evidence="3">Huo1</strain>
        <tissue evidence="3">Leaf</tissue>
    </source>
</reference>
<dbReference type="InterPro" id="IPR044681">
    <property type="entry name" value="PICBP-like"/>
</dbReference>
<sequence>MVQRKHTLLHLQPVHTHHHDSAAKCPRGADLKAKKMKKSAPNYMKPTTSSDARKEQPQSRSPSPSSKKSATKLSFKPSSKTVDAKTATCSSTLKDSKFPPFLSLNKKGHSDIKVCPYTYCSLNGRHHPPLSSFISAARQARAPPALPDDDPFFVEIYTERVSEELSQDSFDDNNTCMDWESGYGYGVLLQYDYKAEDAIEIKQEFVEEKVFCFDEVLIDEAAQESFDENGGFDSDSFSSSEISTPLQEEEEEEEEGGGRKEEYLVCDAFSSREISTPLQKEDEKEEKGGGRNKEISSYDVVSKEYLPKEDIITLLQFAASSKKIEEEGDEAIGFNPRAPNFLDVEEDAEGERVDLRHQDVDERRNSEEWMVDYALRQVVTKLAPAKKRKVALLVEAFERVMPLPLPFDNHLTQFDHPRSMLACS</sequence>
<feature type="compositionally biased region" description="Basic and acidic residues" evidence="1">
    <location>
        <begin position="19"/>
        <end position="33"/>
    </location>
</feature>
<proteinExistence type="predicted"/>
<feature type="compositionally biased region" description="Low complexity" evidence="1">
    <location>
        <begin position="58"/>
        <end position="68"/>
    </location>
</feature>
<gene>
    <name evidence="3" type="ORF">SASPL_101714</name>
</gene>
<evidence type="ECO:0000259" key="2">
    <source>
        <dbReference type="SMART" id="SM01054"/>
    </source>
</evidence>
<organism evidence="3">
    <name type="scientific">Salvia splendens</name>
    <name type="common">Scarlet sage</name>
    <dbReference type="NCBI Taxonomy" id="180675"/>
    <lineage>
        <taxon>Eukaryota</taxon>
        <taxon>Viridiplantae</taxon>
        <taxon>Streptophyta</taxon>
        <taxon>Embryophyta</taxon>
        <taxon>Tracheophyta</taxon>
        <taxon>Spermatophyta</taxon>
        <taxon>Magnoliopsida</taxon>
        <taxon>eudicotyledons</taxon>
        <taxon>Gunneridae</taxon>
        <taxon>Pentapetalae</taxon>
        <taxon>asterids</taxon>
        <taxon>lamiids</taxon>
        <taxon>Lamiales</taxon>
        <taxon>Lamiaceae</taxon>
        <taxon>Nepetoideae</taxon>
        <taxon>Mentheae</taxon>
        <taxon>Salviinae</taxon>
        <taxon>Salvia</taxon>
        <taxon>Salvia subgen. Calosphace</taxon>
        <taxon>core Calosphace</taxon>
    </lineage>
</organism>
<feature type="region of interest" description="Disordered" evidence="1">
    <location>
        <begin position="1"/>
        <end position="78"/>
    </location>
</feature>
<keyword evidence="4" id="KW-1185">Reference proteome</keyword>
<evidence type="ECO:0000313" key="4">
    <source>
        <dbReference type="Proteomes" id="UP000298416"/>
    </source>
</evidence>
<feature type="domain" description="Calmodulin-binding" evidence="2">
    <location>
        <begin position="279"/>
        <end position="402"/>
    </location>
</feature>
<dbReference type="OrthoDB" id="1304871at2759"/>
<dbReference type="InterPro" id="IPR012417">
    <property type="entry name" value="CaM-bd_dom_pln"/>
</dbReference>
<reference evidence="3" key="1">
    <citation type="submission" date="2018-01" db="EMBL/GenBank/DDBJ databases">
        <authorList>
            <person name="Mao J.F."/>
        </authorList>
    </citation>
    <scope>NUCLEOTIDE SEQUENCE</scope>
    <source>
        <strain evidence="3">Huo1</strain>
        <tissue evidence="3">Leaf</tissue>
    </source>
</reference>